<evidence type="ECO:0000259" key="2">
    <source>
        <dbReference type="Pfam" id="PF11784"/>
    </source>
</evidence>
<dbReference type="Pfam" id="PF13195">
    <property type="entry name" value="DUF4011"/>
    <property type="match status" value="1"/>
</dbReference>
<feature type="domain" description="DNA2/NAM7 helicase helicase" evidence="3">
    <location>
        <begin position="322"/>
        <end position="385"/>
    </location>
</feature>
<dbReference type="SUPFAM" id="SSF52540">
    <property type="entry name" value="P-loop containing nucleoside triphosphate hydrolases"/>
    <property type="match status" value="1"/>
</dbReference>
<sequence length="1851" mass="204668">MDPTSQEASDGALFRSSLPIQTKLDRARIHLLDLTARNRLLNIPRSKARSGSLIEVVDEKAAEVYRLLVRENKTMTFAPGRSAGGEIEPNAEEVEDLEQPGEDSVDERGVAGRHSDNRLSTRLTSKGLQKRLLTLYFDARTLEEEQGVNVLYLALGTLKWIDPNNAANIRFAPLVLVPVSLERATAGDRFKLKWRQEDPSSNLSLEAMVDRIHLLKLPAFEASDDFDYTAYCSAVAQAVSSKPGWEVSYDDIALGFFSFSKFLMYRDLASDAWPPNLPLASQPLIQALLRDGFPASEPELGEDAPIDSALAPQHLMHIVDADSSQTLAIQAARSGKSLIIQGPPGTGKSQTIANIIAAAVADGRTVLFVAEKMAALDVVKRRLDDKGVGDACLELHSNKANKRALLDELKRTWELSSPRGTAASNLLQRLTEARDRLNGHVDRLHRPHPVAEFTPYEVLGELTRLRDQGHPPNDIDLPDAVSWSKDAFTERSKLLAELCERVDALGPPKQHPWRGVALGVMLPNQTSRLLEKVNTIRSELAAIQQRHVEVANGLHQTPPADFNAVSELYALAQRVAGAPVLDSDAIGNSAWSEQRPALSELLTKGQQHQSAWETLRQHLLPAALDVRIDDAADTLASLPSEFSAEAFMRARSIAELLPTFVLELGRLKTVLGFEGPIDTLAAASKAVATGQRVAAAPDASPEVFAAAVWDSGVEQAAELAEAVARLEDSRAKVGERVLSTAWDTATERERQVVRLRGSNLFRFFSREWRQANRLLRSLVRDPKQPVEALLDALDIVGEAQQAAQTIRKADALGRAAFGADWHGEKSRSTPLRALVAWMRSLRGLGAQPRLIAARLPDRTDIGARANRAHQLLNQLRPLLEAFWNDLGTAVSSNFDEAPSAASARLSLLLGRATSVSKADATSRQVLANCDLSASERLALIERLRSVQDLRRRIDAQHELGKAAFGSLWRGYDTDWNATTAAAAWVDANNDIRALIARIEDRQTPWTLAQTYAPIDKGWMESFGALLQEVRADVASLFGIGSLGVLPIADITNRLKLWNEHGEQLSKWTAFIERADRARENGLRGVVDLLYSSSLEPAQALGAFEMAYFEALLNDMTRRDPELRGFDGELHNRHIREFAELDLQSLHANRVHVVQAHHRRLPPRDGGVGPLGVLRGEMARRRGHMPIRKLMTDASPAVQALKPVFMMSPLSIAQFLPPGRLQFDLLVMDEASQIQPVDAMGAIARCRQVVVVGDERQLPPTTFFSKMTDGEDDDEDESARVADIESILGLFRARGLSQRMLRWHYRSRHQSLIAVSNSQFYENKLIIVPSPYTAEAGMGLRFHYFPNGMFDSGGTGANQLEAEAIAAAVLRHAREHPEQSLGVATFSVRQRRAIVDQLEHLRRQHPEVEDYFQAHATEPFFVKNLENVQGDERDVIFISVAYGRNAQGTIAMRFGPLGADGGERRLNVLISRAKLRCEVFSSITDDDIDLERARGRGVVAFKLFLRFARTGRLDLPGAERAGKPDAFEAQVAEALTQRGYLVHPRVGIAGLFIDLAVADPEQTGRYVLGIECDGRSYHQARSARDRDRLRRSVLEDHGWVMHRIWSMDWYNRPQTELSRVIDAIESAKRALAVEAEAGGKRRRAVPFDVVTIERDDVSEIGLVPTAEQSGAPTYQEATINALRGHPEIHLVPIAALAELVTEVVTAEGPIHVDVVLQRLRDAWGLQRAGGRIQRAVEQAIDHATRASKVIRSGNFLNLMNAQVVGRDRSNAGLLVRRPEFIAPEEWQMAIVTLVRRNLGVRQSELAHAVGRWLGFSATSAAIREVVEGQAQEAQRLGRIVLEGDSWVLKQRT</sequence>
<gene>
    <name evidence="6" type="ORF">C7S18_19225</name>
</gene>
<reference evidence="6 7" key="1">
    <citation type="submission" date="2018-03" db="EMBL/GenBank/DDBJ databases">
        <title>Ahniella affigens gen. nov., sp. nov., a gammaproteobacterium isolated from sandy soil near a stream.</title>
        <authorList>
            <person name="Ko Y."/>
            <person name="Kim J.-H."/>
        </authorList>
    </citation>
    <scope>NUCLEOTIDE SEQUENCE [LARGE SCALE GENOMIC DNA]</scope>
    <source>
        <strain evidence="6 7">D13</strain>
    </source>
</reference>
<dbReference type="GO" id="GO:0004386">
    <property type="term" value="F:helicase activity"/>
    <property type="evidence" value="ECO:0007669"/>
    <property type="project" value="UniProtKB-KW"/>
</dbReference>
<dbReference type="FunFam" id="3.40.960.10:FF:000002">
    <property type="entry name" value="DNA helicase related protein"/>
    <property type="match status" value="1"/>
</dbReference>
<organism evidence="6 7">
    <name type="scientific">Ahniella affigens</name>
    <dbReference type="NCBI Taxonomy" id="2021234"/>
    <lineage>
        <taxon>Bacteria</taxon>
        <taxon>Pseudomonadati</taxon>
        <taxon>Pseudomonadota</taxon>
        <taxon>Gammaproteobacteria</taxon>
        <taxon>Lysobacterales</taxon>
        <taxon>Rhodanobacteraceae</taxon>
        <taxon>Ahniella</taxon>
    </lineage>
</organism>
<dbReference type="Gene3D" id="3.40.960.10">
    <property type="entry name" value="VSR Endonuclease"/>
    <property type="match status" value="1"/>
</dbReference>
<dbReference type="InterPro" id="IPR027417">
    <property type="entry name" value="P-loop_NTPase"/>
</dbReference>
<evidence type="ECO:0000259" key="3">
    <source>
        <dbReference type="Pfam" id="PF13086"/>
    </source>
</evidence>
<dbReference type="InterPro" id="IPR041677">
    <property type="entry name" value="DNA2/NAM7_AAA_11"/>
</dbReference>
<dbReference type="OrthoDB" id="9757917at2"/>
<accession>A0A2P1PWE2</accession>
<dbReference type="FunFam" id="3.40.50.300:FF:002063">
    <property type="entry name" value="DNA helicase related protein"/>
    <property type="match status" value="1"/>
</dbReference>
<feature type="domain" description="DUF3320" evidence="2">
    <location>
        <begin position="1687"/>
        <end position="1732"/>
    </location>
</feature>
<evidence type="ECO:0000313" key="6">
    <source>
        <dbReference type="EMBL" id="AVP99167.1"/>
    </source>
</evidence>
<dbReference type="InterPro" id="IPR025103">
    <property type="entry name" value="DUF4011"/>
</dbReference>
<dbReference type="Pfam" id="PF13086">
    <property type="entry name" value="AAA_11"/>
    <property type="match status" value="2"/>
</dbReference>
<dbReference type="PANTHER" id="PTHR10887:SF530">
    <property type="entry name" value="SUPERFAMILY I DNA HELICASES"/>
    <property type="match status" value="1"/>
</dbReference>
<feature type="region of interest" description="Disordered" evidence="1">
    <location>
        <begin position="79"/>
        <end position="113"/>
    </location>
</feature>
<dbReference type="InterPro" id="IPR041679">
    <property type="entry name" value="DNA2/NAM7-like_C"/>
</dbReference>
<protein>
    <submittedName>
        <fullName evidence="6">Helicase</fullName>
    </submittedName>
</protein>
<feature type="domain" description="DNA2/NAM7 helicase helicase" evidence="3">
    <location>
        <begin position="1221"/>
        <end position="1262"/>
    </location>
</feature>
<feature type="domain" description="DNA2/NAM7 helicase-like C-terminal" evidence="4">
    <location>
        <begin position="1295"/>
        <end position="1479"/>
    </location>
</feature>
<dbReference type="Proteomes" id="UP000241074">
    <property type="component" value="Chromosome"/>
</dbReference>
<dbReference type="InterPro" id="IPR011335">
    <property type="entry name" value="Restrct_endonuc-II-like"/>
</dbReference>
<dbReference type="Pfam" id="PF13087">
    <property type="entry name" value="AAA_12"/>
    <property type="match status" value="1"/>
</dbReference>
<evidence type="ECO:0000256" key="1">
    <source>
        <dbReference type="SAM" id="MobiDB-lite"/>
    </source>
</evidence>
<dbReference type="Pfam" id="PF18741">
    <property type="entry name" value="MTES_1575"/>
    <property type="match status" value="1"/>
</dbReference>
<reference evidence="6 7" key="2">
    <citation type="submission" date="2018-03" db="EMBL/GenBank/DDBJ databases">
        <authorList>
            <person name="Keele B.F."/>
        </authorList>
    </citation>
    <scope>NUCLEOTIDE SEQUENCE [LARGE SCALE GENOMIC DNA]</scope>
    <source>
        <strain evidence="6 7">D13</strain>
    </source>
</reference>
<keyword evidence="6" id="KW-0378">Hydrolase</keyword>
<dbReference type="InterPro" id="IPR045055">
    <property type="entry name" value="DNA2/NAM7-like"/>
</dbReference>
<dbReference type="InterPro" id="IPR021754">
    <property type="entry name" value="DUF3320"/>
</dbReference>
<keyword evidence="7" id="KW-1185">Reference proteome</keyword>
<dbReference type="Gene3D" id="3.40.50.300">
    <property type="entry name" value="P-loop containing nucleotide triphosphate hydrolases"/>
    <property type="match status" value="3"/>
</dbReference>
<dbReference type="KEGG" id="xba:C7S18_19225"/>
<dbReference type="SUPFAM" id="SSF52980">
    <property type="entry name" value="Restriction endonuclease-like"/>
    <property type="match status" value="1"/>
</dbReference>
<feature type="compositionally biased region" description="Acidic residues" evidence="1">
    <location>
        <begin position="89"/>
        <end position="105"/>
    </location>
</feature>
<dbReference type="InterPro" id="IPR047187">
    <property type="entry name" value="SF1_C_Upf1"/>
</dbReference>
<keyword evidence="6" id="KW-0347">Helicase</keyword>
<dbReference type="EMBL" id="CP027860">
    <property type="protein sequence ID" value="AVP99167.1"/>
    <property type="molecule type" value="Genomic_DNA"/>
</dbReference>
<evidence type="ECO:0000259" key="4">
    <source>
        <dbReference type="Pfam" id="PF13087"/>
    </source>
</evidence>
<dbReference type="RefSeq" id="WP_106893087.1">
    <property type="nucleotide sequence ID" value="NZ_CP027860.1"/>
</dbReference>
<name>A0A2P1PWE2_9GAMM</name>
<keyword evidence="6" id="KW-0067">ATP-binding</keyword>
<feature type="domain" description="Restriction endonuclease type II-like" evidence="5">
    <location>
        <begin position="1526"/>
        <end position="1623"/>
    </location>
</feature>
<dbReference type="PANTHER" id="PTHR10887">
    <property type="entry name" value="DNA2/NAM7 HELICASE FAMILY"/>
    <property type="match status" value="1"/>
</dbReference>
<dbReference type="CDD" id="cd18808">
    <property type="entry name" value="SF1_C_Upf1"/>
    <property type="match status" value="1"/>
</dbReference>
<dbReference type="InterPro" id="IPR049468">
    <property type="entry name" value="Restrct_endonuc-II-like_dom"/>
</dbReference>
<dbReference type="Pfam" id="PF11784">
    <property type="entry name" value="DUF3320"/>
    <property type="match status" value="1"/>
</dbReference>
<keyword evidence="6" id="KW-0547">Nucleotide-binding</keyword>
<proteinExistence type="predicted"/>
<evidence type="ECO:0000259" key="5">
    <source>
        <dbReference type="Pfam" id="PF18741"/>
    </source>
</evidence>
<evidence type="ECO:0000313" key="7">
    <source>
        <dbReference type="Proteomes" id="UP000241074"/>
    </source>
</evidence>